<protein>
    <submittedName>
        <fullName evidence="1">Carboxymuconolactone decarboxylase</fullName>
    </submittedName>
</protein>
<reference evidence="1 2" key="1">
    <citation type="submission" date="2017-03" db="EMBL/GenBank/DDBJ databases">
        <title>Complete genome sequence of Candidatus 'Thiodictyon syntrophicum' sp. nov. strain Cad16T, a photolithoautotroph purple sulfur bacterium isolated from an alpine meromictic lake.</title>
        <authorList>
            <person name="Luedin S.M."/>
            <person name="Pothier J.F."/>
            <person name="Danza F."/>
            <person name="Storelli N."/>
            <person name="Wittwer M."/>
            <person name="Tonolla M."/>
        </authorList>
    </citation>
    <scope>NUCLEOTIDE SEQUENCE [LARGE SCALE GENOMIC DNA]</scope>
    <source>
        <strain evidence="1 2">Cad16T</strain>
    </source>
</reference>
<organism evidence="1 2">
    <name type="scientific">Candidatus Thiodictyon syntrophicum</name>
    <dbReference type="NCBI Taxonomy" id="1166950"/>
    <lineage>
        <taxon>Bacteria</taxon>
        <taxon>Pseudomonadati</taxon>
        <taxon>Pseudomonadota</taxon>
        <taxon>Gammaproteobacteria</taxon>
        <taxon>Chromatiales</taxon>
        <taxon>Chromatiaceae</taxon>
        <taxon>Thiodictyon</taxon>
    </lineage>
</organism>
<dbReference type="RefSeq" id="WP_100919213.1">
    <property type="nucleotide sequence ID" value="NZ_CP020370.1"/>
</dbReference>
<name>A0A2K8U8S0_9GAMM</name>
<dbReference type="InterPro" id="IPR029032">
    <property type="entry name" value="AhpD-like"/>
</dbReference>
<dbReference type="OrthoDB" id="4704294at2"/>
<gene>
    <name evidence="1" type="ORF">THSYN_11065</name>
</gene>
<dbReference type="AlphaFoldDB" id="A0A2K8U8S0"/>
<dbReference type="EMBL" id="CP020370">
    <property type="protein sequence ID" value="AUB81441.1"/>
    <property type="molecule type" value="Genomic_DNA"/>
</dbReference>
<dbReference type="SUPFAM" id="SSF69118">
    <property type="entry name" value="AhpD-like"/>
    <property type="match status" value="1"/>
</dbReference>
<proteinExistence type="predicted"/>
<evidence type="ECO:0000313" key="2">
    <source>
        <dbReference type="Proteomes" id="UP000232638"/>
    </source>
</evidence>
<dbReference type="PANTHER" id="PTHR34846">
    <property type="entry name" value="4-CARBOXYMUCONOLACTONE DECARBOXYLASE FAMILY PROTEIN (AFU_ORTHOLOGUE AFUA_6G11590)"/>
    <property type="match status" value="1"/>
</dbReference>
<dbReference type="PANTHER" id="PTHR34846:SF11">
    <property type="entry name" value="4-CARBOXYMUCONOLACTONE DECARBOXYLASE FAMILY PROTEIN (AFU_ORTHOLOGUE AFUA_6G11590)"/>
    <property type="match status" value="1"/>
</dbReference>
<dbReference type="Gene3D" id="1.20.1290.10">
    <property type="entry name" value="AhpD-like"/>
    <property type="match status" value="1"/>
</dbReference>
<dbReference type="Proteomes" id="UP000232638">
    <property type="component" value="Chromosome"/>
</dbReference>
<accession>A0A2K8U8S0</accession>
<evidence type="ECO:0000313" key="1">
    <source>
        <dbReference type="EMBL" id="AUB81441.1"/>
    </source>
</evidence>
<sequence length="175" mass="19052">MATLHFDPAQLTAQDQSIYEAMVSQRKSQGATFGGPYDALMNHPALCEKIEALGYYLKFQGQLPRPVYQFVVLAVARDTKAAFEWSDHVDHAVAAGVPPDVIEALKARGIRDGAFPEPFQAAARVLQATLGWQTIPAGAQADAISRYGLKGFIEIVVLSGFYQMFSAINQGFDIS</sequence>
<keyword evidence="2" id="KW-1185">Reference proteome</keyword>
<dbReference type="KEGG" id="tsy:THSYN_11065"/>